<feature type="non-terminal residue" evidence="1">
    <location>
        <position position="1"/>
    </location>
</feature>
<name>A0A9N9EEW1_9GLOM</name>
<keyword evidence="2" id="KW-1185">Reference proteome</keyword>
<comment type="caution">
    <text evidence="1">The sequence shown here is derived from an EMBL/GenBank/DDBJ whole genome shotgun (WGS) entry which is preliminary data.</text>
</comment>
<protein>
    <submittedName>
        <fullName evidence="1">11823_t:CDS:1</fullName>
    </submittedName>
</protein>
<proteinExistence type="predicted"/>
<gene>
    <name evidence="1" type="ORF">DERYTH_LOCUS11570</name>
</gene>
<sequence>ELILLWKNKVEKTFGHNKIILVTKETNRNHSYNDKENNIIEFSKMYSYDNSEDVNKTDRNQDIIKINEFDNYLTSIKQDLIKWNSKFKETND</sequence>
<dbReference type="AlphaFoldDB" id="A0A9N9EEW1"/>
<dbReference type="EMBL" id="CAJVPY010007212">
    <property type="protein sequence ID" value="CAG8676973.1"/>
    <property type="molecule type" value="Genomic_DNA"/>
</dbReference>
<accession>A0A9N9EEW1</accession>
<reference evidence="1" key="1">
    <citation type="submission" date="2021-06" db="EMBL/GenBank/DDBJ databases">
        <authorList>
            <person name="Kallberg Y."/>
            <person name="Tangrot J."/>
            <person name="Rosling A."/>
        </authorList>
    </citation>
    <scope>NUCLEOTIDE SEQUENCE</scope>
    <source>
        <strain evidence="1">MA453B</strain>
    </source>
</reference>
<evidence type="ECO:0000313" key="2">
    <source>
        <dbReference type="Proteomes" id="UP000789405"/>
    </source>
</evidence>
<organism evidence="1 2">
    <name type="scientific">Dentiscutata erythropus</name>
    <dbReference type="NCBI Taxonomy" id="1348616"/>
    <lineage>
        <taxon>Eukaryota</taxon>
        <taxon>Fungi</taxon>
        <taxon>Fungi incertae sedis</taxon>
        <taxon>Mucoromycota</taxon>
        <taxon>Glomeromycotina</taxon>
        <taxon>Glomeromycetes</taxon>
        <taxon>Diversisporales</taxon>
        <taxon>Gigasporaceae</taxon>
        <taxon>Dentiscutata</taxon>
    </lineage>
</organism>
<evidence type="ECO:0000313" key="1">
    <source>
        <dbReference type="EMBL" id="CAG8676973.1"/>
    </source>
</evidence>
<dbReference type="Proteomes" id="UP000789405">
    <property type="component" value="Unassembled WGS sequence"/>
</dbReference>